<keyword evidence="2" id="KW-1185">Reference proteome</keyword>
<proteinExistence type="predicted"/>
<dbReference type="Proteomes" id="UP001172728">
    <property type="component" value="Unassembled WGS sequence"/>
</dbReference>
<sequence>MIAAAEQPRPSLDNYADLLALGGIVRDTAVCSACGPDSTPLRPEALWLAHDANGEEFRGASLLCVRHAADWAESGPIALAS</sequence>
<reference evidence="1" key="1">
    <citation type="submission" date="2023-06" db="EMBL/GenBank/DDBJ databases">
        <title>Sysu t00192.</title>
        <authorList>
            <person name="Gao L."/>
            <person name="Fang B.-Z."/>
            <person name="Li W.-J."/>
        </authorList>
    </citation>
    <scope>NUCLEOTIDE SEQUENCE</scope>
    <source>
        <strain evidence="1">SYSU T00192</strain>
    </source>
</reference>
<organism evidence="1 2">
    <name type="scientific">Demequina litoralis</name>
    <dbReference type="NCBI Taxonomy" id="3051660"/>
    <lineage>
        <taxon>Bacteria</taxon>
        <taxon>Bacillati</taxon>
        <taxon>Actinomycetota</taxon>
        <taxon>Actinomycetes</taxon>
        <taxon>Micrococcales</taxon>
        <taxon>Demequinaceae</taxon>
        <taxon>Demequina</taxon>
    </lineage>
</organism>
<evidence type="ECO:0000313" key="2">
    <source>
        <dbReference type="Proteomes" id="UP001172728"/>
    </source>
</evidence>
<dbReference type="RefSeq" id="WP_301133263.1">
    <property type="nucleotide sequence ID" value="NZ_JAUHPW010000005.1"/>
</dbReference>
<gene>
    <name evidence="1" type="ORF">QQX09_08110</name>
</gene>
<comment type="caution">
    <text evidence="1">The sequence shown here is derived from an EMBL/GenBank/DDBJ whole genome shotgun (WGS) entry which is preliminary data.</text>
</comment>
<name>A0ABT8GAV5_9MICO</name>
<evidence type="ECO:0000313" key="1">
    <source>
        <dbReference type="EMBL" id="MDN4475819.1"/>
    </source>
</evidence>
<protein>
    <submittedName>
        <fullName evidence="1">Uncharacterized protein</fullName>
    </submittedName>
</protein>
<accession>A0ABT8GAV5</accession>
<dbReference type="EMBL" id="JAUHPW010000005">
    <property type="protein sequence ID" value="MDN4475819.1"/>
    <property type="molecule type" value="Genomic_DNA"/>
</dbReference>